<dbReference type="RefSeq" id="WP_084008855.1">
    <property type="nucleotide sequence ID" value="NZ_BDCX01000015.1"/>
</dbReference>
<evidence type="ECO:0000313" key="2">
    <source>
        <dbReference type="Proteomes" id="UP000077701"/>
    </source>
</evidence>
<dbReference type="Proteomes" id="UP000077701">
    <property type="component" value="Unassembled WGS sequence"/>
</dbReference>
<dbReference type="EMBL" id="BDCX01000015">
    <property type="protein sequence ID" value="GAT70042.1"/>
    <property type="molecule type" value="Genomic_DNA"/>
</dbReference>
<proteinExistence type="predicted"/>
<name>A0A171DM80_9ACTN</name>
<organism evidence="1 2">
    <name type="scientific">Planomonospora sphaerica</name>
    <dbReference type="NCBI Taxonomy" id="161355"/>
    <lineage>
        <taxon>Bacteria</taxon>
        <taxon>Bacillati</taxon>
        <taxon>Actinomycetota</taxon>
        <taxon>Actinomycetes</taxon>
        <taxon>Streptosporangiales</taxon>
        <taxon>Streptosporangiaceae</taxon>
        <taxon>Planomonospora</taxon>
    </lineage>
</organism>
<accession>A0A171DM80</accession>
<protein>
    <submittedName>
        <fullName evidence="1">Uncharacterized protein</fullName>
    </submittedName>
</protein>
<reference evidence="2" key="2">
    <citation type="submission" date="2016-04" db="EMBL/GenBank/DDBJ databases">
        <title>Planomonospora sphaerica JCM9374 whole genome shotgun sequence.</title>
        <authorList>
            <person name="Suzuki T."/>
            <person name="Dohra H."/>
            <person name="Kodani S."/>
        </authorList>
    </citation>
    <scope>NUCLEOTIDE SEQUENCE [LARGE SCALE GENOMIC DNA]</scope>
    <source>
        <strain evidence="2">JCM 9374</strain>
    </source>
</reference>
<keyword evidence="2" id="KW-1185">Reference proteome</keyword>
<evidence type="ECO:0000313" key="1">
    <source>
        <dbReference type="EMBL" id="GAT70042.1"/>
    </source>
</evidence>
<dbReference type="AlphaFoldDB" id="A0A171DM80"/>
<sequence>MSVLNRVGEAASTAPAGRRTVSAAVLAAALALGVAAAPAGAVARPRPAAAPAASATSAGTFGPFGFGGVRLGMNAKKAKATKKIVFASGSGPCAAWDLKAYPSGALYISKKYGVAVIAAPKGVKTPRGIKIGSTGGQLKRAYPGVRRAVNGYAVITVPGNAKADYLFQLSRGRVSEMVLALKSQDCAN</sequence>
<dbReference type="OrthoDB" id="3695075at2"/>
<comment type="caution">
    <text evidence="1">The sequence shown here is derived from an EMBL/GenBank/DDBJ whole genome shotgun (WGS) entry which is preliminary data.</text>
</comment>
<reference evidence="1 2" key="1">
    <citation type="journal article" date="2016" name="Genome Announc.">
        <title>Draft Genome Sequence of Planomonospora sphaerica JCM9374, a Rare Actinomycete.</title>
        <authorList>
            <person name="Dohra H."/>
            <person name="Suzuki T."/>
            <person name="Inoue Y."/>
            <person name="Kodani S."/>
        </authorList>
    </citation>
    <scope>NUCLEOTIDE SEQUENCE [LARGE SCALE GENOMIC DNA]</scope>
    <source>
        <strain evidence="1 2">JCM 9374</strain>
    </source>
</reference>
<gene>
    <name evidence="1" type="ORF">PS9374_05722</name>
</gene>